<proteinExistence type="predicted"/>
<dbReference type="STRING" id="1454373.ACMU_16225"/>
<reference evidence="1 2" key="1">
    <citation type="submission" date="2014-03" db="EMBL/GenBank/DDBJ databases">
        <title>Draft Genome Sequence of Actibacterium mucosum KCTC 23349, a Marine Alphaproteobacterium with Complex Ionic Requirements Isolated from Mediterranean Seawater at Malvarrosa Beach, Valencia, Spain.</title>
        <authorList>
            <person name="Arahal D.R."/>
            <person name="Shao Z."/>
            <person name="Lai Q."/>
            <person name="Pujalte M.J."/>
        </authorList>
    </citation>
    <scope>NUCLEOTIDE SEQUENCE [LARGE SCALE GENOMIC DNA]</scope>
    <source>
        <strain evidence="1 2">KCTC 23349</strain>
    </source>
</reference>
<comment type="caution">
    <text evidence="1">The sequence shown here is derived from an EMBL/GenBank/DDBJ whole genome shotgun (WGS) entry which is preliminary data.</text>
</comment>
<keyword evidence="2" id="KW-1185">Reference proteome</keyword>
<gene>
    <name evidence="1" type="ORF">ACMU_16225</name>
</gene>
<accession>A0A037ZGJ4</accession>
<dbReference type="Proteomes" id="UP000026249">
    <property type="component" value="Unassembled WGS sequence"/>
</dbReference>
<name>A0A037ZGJ4_9RHOB</name>
<evidence type="ECO:0000313" key="1">
    <source>
        <dbReference type="EMBL" id="KAJ54661.1"/>
    </source>
</evidence>
<protein>
    <submittedName>
        <fullName evidence="1">Uncharacterized protein</fullName>
    </submittedName>
</protein>
<dbReference type="OrthoDB" id="7844154at2"/>
<sequence>MFFKFDVEADTRDWVFDQFEWAIAEGILSAQTPLILPNASFFPSGSGTPDETVLGLVRSIQDHLKIPDAVIHVAQADVLPAEYRHNYQDLASVAGTWQGDDEGGAMIRYDPALMNAKIGFLSILVHEVLHHRLNNAETPLDMDPAEEELATDLHCITSGFGVISMSGAEQLGWQGYMRQETRAFCLALFCQITGTQDVALAEIAPRSRKLLKRALKYCASFSDDLNALKAAASGAPAH</sequence>
<dbReference type="AlphaFoldDB" id="A0A037ZGJ4"/>
<evidence type="ECO:0000313" key="2">
    <source>
        <dbReference type="Proteomes" id="UP000026249"/>
    </source>
</evidence>
<organism evidence="1 2">
    <name type="scientific">Actibacterium mucosum KCTC 23349</name>
    <dbReference type="NCBI Taxonomy" id="1454373"/>
    <lineage>
        <taxon>Bacteria</taxon>
        <taxon>Pseudomonadati</taxon>
        <taxon>Pseudomonadota</taxon>
        <taxon>Alphaproteobacteria</taxon>
        <taxon>Rhodobacterales</taxon>
        <taxon>Roseobacteraceae</taxon>
        <taxon>Actibacterium</taxon>
    </lineage>
</organism>
<dbReference type="RefSeq" id="WP_035260816.1">
    <property type="nucleotide sequence ID" value="NZ_JFKE01000006.1"/>
</dbReference>
<dbReference type="EMBL" id="JFKE01000006">
    <property type="protein sequence ID" value="KAJ54661.1"/>
    <property type="molecule type" value="Genomic_DNA"/>
</dbReference>